<feature type="region of interest" description="Disordered" evidence="1">
    <location>
        <begin position="182"/>
        <end position="218"/>
    </location>
</feature>
<comment type="caution">
    <text evidence="2">The sequence shown here is derived from an EMBL/GenBank/DDBJ whole genome shotgun (WGS) entry which is preliminary data.</text>
</comment>
<name>A0A372FY85_9ACTN</name>
<organism evidence="2 3">
    <name type="scientific">Micromonospora craniellae</name>
    <dbReference type="NCBI Taxonomy" id="2294034"/>
    <lineage>
        <taxon>Bacteria</taxon>
        <taxon>Bacillati</taxon>
        <taxon>Actinomycetota</taxon>
        <taxon>Actinomycetes</taxon>
        <taxon>Micromonosporales</taxon>
        <taxon>Micromonosporaceae</taxon>
        <taxon>Micromonospora</taxon>
    </lineage>
</organism>
<evidence type="ECO:0000313" key="3">
    <source>
        <dbReference type="Proteomes" id="UP000262621"/>
    </source>
</evidence>
<proteinExistence type="predicted"/>
<dbReference type="SUPFAM" id="SSF159501">
    <property type="entry name" value="EreA/ChaN-like"/>
    <property type="match status" value="1"/>
</dbReference>
<dbReference type="AlphaFoldDB" id="A0A372FY85"/>
<protein>
    <submittedName>
        <fullName evidence="2">Uncharacterized protein</fullName>
    </submittedName>
</protein>
<keyword evidence="3" id="KW-1185">Reference proteome</keyword>
<dbReference type="OrthoDB" id="4329964at2"/>
<feature type="compositionally biased region" description="Basic and acidic residues" evidence="1">
    <location>
        <begin position="189"/>
        <end position="204"/>
    </location>
</feature>
<accession>A0A372FY85</accession>
<gene>
    <name evidence="2" type="ORF">D0Q02_16265</name>
</gene>
<dbReference type="EMBL" id="QVFU01000016">
    <property type="protein sequence ID" value="RFS45450.1"/>
    <property type="molecule type" value="Genomic_DNA"/>
</dbReference>
<reference evidence="2 3" key="1">
    <citation type="submission" date="2018-08" db="EMBL/GenBank/DDBJ databases">
        <title>Verrucosispora craniellae sp. nov., isolated from a marine sponge in the South China Sea.</title>
        <authorList>
            <person name="Li L."/>
            <person name="Lin H.W."/>
        </authorList>
    </citation>
    <scope>NUCLEOTIDE SEQUENCE [LARGE SCALE GENOMIC DNA]</scope>
    <source>
        <strain evidence="2 3">LHW63014</strain>
    </source>
</reference>
<evidence type="ECO:0000313" key="2">
    <source>
        <dbReference type="EMBL" id="RFS45450.1"/>
    </source>
</evidence>
<evidence type="ECO:0000256" key="1">
    <source>
        <dbReference type="SAM" id="MobiDB-lite"/>
    </source>
</evidence>
<dbReference type="Proteomes" id="UP000262621">
    <property type="component" value="Unassembled WGS sequence"/>
</dbReference>
<sequence length="218" mass="23886">MSPRCTARMISPLAAWPCPGRSSCHPAGKSQREITGAPSARTFLLRVCELLGQDRTAEIDALVGDEARWSDQAAIWEPGRSVGDTPEAHRLRVLADDLLTELYLHAPRRRDGWRAAYAQATSAVAVLRYHAAAAAPLGREERFARLVAVRDALMAENLLAARVRLRPAGHRAAAPCVRPAGLRQHRHARPADAARDRPAAGDRPRPRRRPYAAPAVRC</sequence>